<organism evidence="2 3">
    <name type="scientific">Linnemannia schmuckeri</name>
    <dbReference type="NCBI Taxonomy" id="64567"/>
    <lineage>
        <taxon>Eukaryota</taxon>
        <taxon>Fungi</taxon>
        <taxon>Fungi incertae sedis</taxon>
        <taxon>Mucoromycota</taxon>
        <taxon>Mortierellomycotina</taxon>
        <taxon>Mortierellomycetes</taxon>
        <taxon>Mortierellales</taxon>
        <taxon>Mortierellaceae</taxon>
        <taxon>Linnemannia</taxon>
    </lineage>
</organism>
<dbReference type="Pfam" id="PF13621">
    <property type="entry name" value="Cupin_8"/>
    <property type="match status" value="1"/>
</dbReference>
<dbReference type="SUPFAM" id="SSF56112">
    <property type="entry name" value="Protein kinase-like (PK-like)"/>
    <property type="match status" value="1"/>
</dbReference>
<name>A0A9P5V823_9FUNG</name>
<evidence type="ECO:0000313" key="2">
    <source>
        <dbReference type="EMBL" id="KAF9144813.1"/>
    </source>
</evidence>
<proteinExistence type="predicted"/>
<evidence type="ECO:0000259" key="1">
    <source>
        <dbReference type="PROSITE" id="PS51184"/>
    </source>
</evidence>
<dbReference type="PROSITE" id="PS51184">
    <property type="entry name" value="JMJC"/>
    <property type="match status" value="1"/>
</dbReference>
<dbReference type="PANTHER" id="PTHR12480">
    <property type="entry name" value="ARGININE DEMETHYLASE AND LYSYL-HYDROXYLASE JMJD"/>
    <property type="match status" value="1"/>
</dbReference>
<comment type="caution">
    <text evidence="2">The sequence shown here is derived from an EMBL/GenBank/DDBJ whole genome shotgun (WGS) entry which is preliminary data.</text>
</comment>
<dbReference type="SUPFAM" id="SSF51197">
    <property type="entry name" value="Clavaminate synthase-like"/>
    <property type="match status" value="1"/>
</dbReference>
<protein>
    <recommendedName>
        <fullName evidence="1">JmjC domain-containing protein</fullName>
    </recommendedName>
</protein>
<dbReference type="InterPro" id="IPR011009">
    <property type="entry name" value="Kinase-like_dom_sf"/>
</dbReference>
<dbReference type="InterPro" id="IPR050910">
    <property type="entry name" value="JMJD6_ArgDemeth/LysHydrox"/>
</dbReference>
<gene>
    <name evidence="2" type="ORF">BG015_012095</name>
</gene>
<reference evidence="2" key="1">
    <citation type="journal article" date="2020" name="Fungal Divers.">
        <title>Resolving the Mortierellaceae phylogeny through synthesis of multi-gene phylogenetics and phylogenomics.</title>
        <authorList>
            <person name="Vandepol N."/>
            <person name="Liber J."/>
            <person name="Desiro A."/>
            <person name="Na H."/>
            <person name="Kennedy M."/>
            <person name="Barry K."/>
            <person name="Grigoriev I.V."/>
            <person name="Miller A.N."/>
            <person name="O'Donnell K."/>
            <person name="Stajich J.E."/>
            <person name="Bonito G."/>
        </authorList>
    </citation>
    <scope>NUCLEOTIDE SEQUENCE</scope>
    <source>
        <strain evidence="2">NRRL 6426</strain>
    </source>
</reference>
<sequence>MKCVSSPYLSQQWHRGHLFLGHFYPPPPLPPTDPAPNDYHSSHISFAFENYDDLNQETFDRRYRYPNRPLMIQNSGVEQWPAWEQWTLDALAAKYGDKLFRVSNIESDKEPSFNMRLDDFLHYTRYNNDTDPLYLFDPYFADNVPEMDSAYKVPKYFEFDYFSLLEGDIRPPYRWLLVGPQRTGAPWHIDPSGTSAWNTLLSGHKRWALYPPHTIPPGHDPTSSERMTSVSWYLDVYPYLPPESLPLEIVQNPGETIYLPSGWWHMVINMDDTVAVTHNFADEANLLHVKQSLLSESKEKMQLKRWELLVKEIGSRRPDLIPALTFRSDELLIPGLVDKEPLLLDVDSAVSLSTWRSRAQDVLQRAGIVAHINDINPVLGGRNICFLAEDAFVKFFTPYQDGLPSFLSEVAANQLLMDDSPATKVVGKHEHDGNGPTLLSPKMLGHGYYSEPSSFSEDTSPSDEGTVQWRRPYIITETVPDMPLSKALNRLPHQQVDETFLASLMEGLQYYHTLNLKNHTVPTKIHELSQTVIPQRLKDAPLNHARWRLFPKHLLDQLPDYLPASASHVFHPSPVTNGGRGDVIASLVHGDVNPSNTLGMLPPSWWPSMMWLPNGQYSQQTLPTFKPTTMIDFGDALVRSDPLIDYISVFVTILNGRRDSPELLAVLLDSWRQLVLKTRQQQQTVASAADDTIGAGSISLARRCMWHVLLWPSEGLVLHLTHCVPEIGEKNTWQEVEQALFGWWSSL</sequence>
<feature type="domain" description="JmjC" evidence="1">
    <location>
        <begin position="142"/>
        <end position="297"/>
    </location>
</feature>
<dbReference type="InterPro" id="IPR041667">
    <property type="entry name" value="Cupin_8"/>
</dbReference>
<dbReference type="EMBL" id="JAAAUQ010000990">
    <property type="protein sequence ID" value="KAF9144813.1"/>
    <property type="molecule type" value="Genomic_DNA"/>
</dbReference>
<evidence type="ECO:0000313" key="3">
    <source>
        <dbReference type="Proteomes" id="UP000748756"/>
    </source>
</evidence>
<dbReference type="OrthoDB" id="424465at2759"/>
<accession>A0A9P5V823</accession>
<dbReference type="Proteomes" id="UP000748756">
    <property type="component" value="Unassembled WGS sequence"/>
</dbReference>
<dbReference type="GO" id="GO:0005737">
    <property type="term" value="C:cytoplasm"/>
    <property type="evidence" value="ECO:0007669"/>
    <property type="project" value="TreeGrafter"/>
</dbReference>
<keyword evidence="3" id="KW-1185">Reference proteome</keyword>
<dbReference type="SMART" id="SM00558">
    <property type="entry name" value="JmjC"/>
    <property type="match status" value="1"/>
</dbReference>
<dbReference type="AlphaFoldDB" id="A0A9P5V823"/>
<dbReference type="PANTHER" id="PTHR12480:SF35">
    <property type="entry name" value="TRANSCRIPTION FACTOR JUMONJI, JMJC DOMAIN-CONTAINING PROTEIN"/>
    <property type="match status" value="1"/>
</dbReference>
<dbReference type="InterPro" id="IPR003347">
    <property type="entry name" value="JmjC_dom"/>
</dbReference>
<dbReference type="Gene3D" id="2.60.120.650">
    <property type="entry name" value="Cupin"/>
    <property type="match status" value="1"/>
</dbReference>